<evidence type="ECO:0000256" key="7">
    <source>
        <dbReference type="ARBA" id="ARBA00034078"/>
    </source>
</evidence>
<keyword evidence="10" id="KW-1185">Reference proteome</keyword>
<dbReference type="RefSeq" id="WP_077714573.1">
    <property type="nucleotide sequence ID" value="NZ_CP019698.1"/>
</dbReference>
<keyword evidence="5" id="KW-0408">Iron</keyword>
<dbReference type="GO" id="GO:0051539">
    <property type="term" value="F:4 iron, 4 sulfur cluster binding"/>
    <property type="evidence" value="ECO:0007669"/>
    <property type="project" value="UniProtKB-KW"/>
</dbReference>
<comment type="cofactor">
    <cofactor evidence="1">
        <name>[4Fe-4S] cluster</name>
        <dbReference type="ChEBI" id="CHEBI:49883"/>
    </cofactor>
</comment>
<comment type="cofactor">
    <cofactor evidence="7">
        <name>[2Fe-2S] cluster</name>
        <dbReference type="ChEBI" id="CHEBI:190135"/>
    </cofactor>
</comment>
<evidence type="ECO:0000256" key="5">
    <source>
        <dbReference type="ARBA" id="ARBA00023004"/>
    </source>
</evidence>
<dbReference type="CDD" id="cd01335">
    <property type="entry name" value="Radical_SAM"/>
    <property type="match status" value="1"/>
</dbReference>
<dbReference type="GO" id="GO:0044272">
    <property type="term" value="P:sulfur compound biosynthetic process"/>
    <property type="evidence" value="ECO:0007669"/>
    <property type="project" value="UniProtKB-ARBA"/>
</dbReference>
<dbReference type="GO" id="GO:0042364">
    <property type="term" value="P:water-soluble vitamin biosynthetic process"/>
    <property type="evidence" value="ECO:0007669"/>
    <property type="project" value="UniProtKB-ARBA"/>
</dbReference>
<dbReference type="InterPro" id="IPR034428">
    <property type="entry name" value="ThiH/NoCL/HydG-like"/>
</dbReference>
<accession>A0A1S6IXL3</accession>
<dbReference type="Pfam" id="PF04055">
    <property type="entry name" value="Radical_SAM"/>
    <property type="match status" value="1"/>
</dbReference>
<dbReference type="Proteomes" id="UP000189464">
    <property type="component" value="Chromosome"/>
</dbReference>
<dbReference type="InterPro" id="IPR013785">
    <property type="entry name" value="Aldolase_TIM"/>
</dbReference>
<dbReference type="OrthoDB" id="9801120at2"/>
<dbReference type="SMART" id="SM00729">
    <property type="entry name" value="Elp3"/>
    <property type="match status" value="1"/>
</dbReference>
<dbReference type="SFLD" id="SFLDF00319">
    <property type="entry name" value="Fe_hydrogenase_maturase_(HydG"/>
    <property type="match status" value="1"/>
</dbReference>
<dbReference type="EMBL" id="CP019698">
    <property type="protein sequence ID" value="AQS59505.1"/>
    <property type="molecule type" value="Genomic_DNA"/>
</dbReference>
<dbReference type="GO" id="GO:0003824">
    <property type="term" value="F:catalytic activity"/>
    <property type="evidence" value="ECO:0007669"/>
    <property type="project" value="InterPro"/>
</dbReference>
<name>A0A1S6IXL3_9FIRM</name>
<dbReference type="InterPro" id="IPR058240">
    <property type="entry name" value="rSAM_sf"/>
</dbReference>
<keyword evidence="4" id="KW-0479">Metal-binding</keyword>
<dbReference type="PANTHER" id="PTHR43583">
    <property type="entry name" value="2-IMINOACETATE SYNTHASE"/>
    <property type="match status" value="1"/>
</dbReference>
<dbReference type="Gene3D" id="3.20.20.70">
    <property type="entry name" value="Aldolase class I"/>
    <property type="match status" value="1"/>
</dbReference>
<keyword evidence="6" id="KW-0411">Iron-sulfur</keyword>
<dbReference type="InterPro" id="IPR006638">
    <property type="entry name" value="Elp3/MiaA/NifB-like_rSAM"/>
</dbReference>
<dbReference type="SFLD" id="SFLDS00029">
    <property type="entry name" value="Radical_SAM"/>
    <property type="match status" value="1"/>
</dbReference>
<keyword evidence="2" id="KW-0004">4Fe-4S</keyword>
<dbReference type="NCBIfam" id="TIGR03955">
    <property type="entry name" value="rSAM_HydG"/>
    <property type="match status" value="1"/>
</dbReference>
<dbReference type="SFLD" id="SFLDG01081">
    <property type="entry name" value="cleavage_of_the_Ca-Cb_bond_in"/>
    <property type="match status" value="1"/>
</dbReference>
<dbReference type="KEGG" id="dfg:B0537_10685"/>
<reference evidence="9 10" key="1">
    <citation type="journal article" date="2016" name="Int. J. Syst. Evol. Microbiol.">
        <title>Desulfotomaculum ferrireducens sp. nov., a moderately thermophilic sulfate-reducing and dissimilatory Fe(III)-reducing bacterium isolated from compost.</title>
        <authorList>
            <person name="Yang G."/>
            <person name="Guo J."/>
            <person name="Zhuang L."/>
            <person name="Yuan Y."/>
            <person name="Zhou S."/>
        </authorList>
    </citation>
    <scope>NUCLEOTIDE SEQUENCE [LARGE SCALE GENOMIC DNA]</scope>
    <source>
        <strain evidence="9 10">GSS09</strain>
    </source>
</reference>
<dbReference type="SMART" id="SM00876">
    <property type="entry name" value="BATS"/>
    <property type="match status" value="1"/>
</dbReference>
<evidence type="ECO:0000313" key="10">
    <source>
        <dbReference type="Proteomes" id="UP000189464"/>
    </source>
</evidence>
<dbReference type="Pfam" id="PF06968">
    <property type="entry name" value="BATS"/>
    <property type="match status" value="1"/>
</dbReference>
<dbReference type="InterPro" id="IPR024007">
    <property type="entry name" value="FeFe-hyd_mat_HydG"/>
</dbReference>
<gene>
    <name evidence="9" type="ORF">B0537_10685</name>
</gene>
<dbReference type="InterPro" id="IPR007197">
    <property type="entry name" value="rSAM"/>
</dbReference>
<dbReference type="PANTHER" id="PTHR43583:SF2">
    <property type="entry name" value="THIAZOLE BIOSYNTHESIS PROTEIN"/>
    <property type="match status" value="1"/>
</dbReference>
<dbReference type="PROSITE" id="PS51918">
    <property type="entry name" value="RADICAL_SAM"/>
    <property type="match status" value="1"/>
</dbReference>
<evidence type="ECO:0000256" key="4">
    <source>
        <dbReference type="ARBA" id="ARBA00022723"/>
    </source>
</evidence>
<evidence type="ECO:0000256" key="1">
    <source>
        <dbReference type="ARBA" id="ARBA00001966"/>
    </source>
</evidence>
<sequence>MAVNKAKVYNGQWEPADFINEEQINQMLEEGKKATREEVRAIIEKAREAKGLTPQEVAVLLQNEDQELLNLMYQVASEIKLKIYGKRLVLFAPLYISDHCVNNCVYCGYRRDNGFKRRKLTQEEVAEEVKILESLGHKRLAVEAGEHPGECPIEYVLETLKTIYSIKFDNGSIRRCNINIAATTIENYKKLKEAGIGTYILFQETYHRETYKKMHPSGPKADYDWHTTAHDRAMLAGIDDVGFGALFGLYDYKFEVMGLMMHALHLEERFGVGPHTISVPRLRPARGVNYDNFPYLVNDEQFMKLIAIIRLAVPYTGMIISTRERPEYRDMLLNYGISQISAGSCTGVGGYKRELERQQCQAQGGNCGCGEEDAPQFYVDDHRSPDEVLRSICQSGWLPSYCTACYRKGRTGDRFMALAKSGEIQNVCQPNAILTFKEYLLDYATPETRAVGEETIRQQLEEISNPQIRKITEERLKQIEAGERDLYF</sequence>
<evidence type="ECO:0000256" key="6">
    <source>
        <dbReference type="ARBA" id="ARBA00023014"/>
    </source>
</evidence>
<feature type="domain" description="Radical SAM core" evidence="8">
    <location>
        <begin position="84"/>
        <end position="315"/>
    </location>
</feature>
<evidence type="ECO:0000256" key="3">
    <source>
        <dbReference type="ARBA" id="ARBA00022691"/>
    </source>
</evidence>
<dbReference type="STRING" id="1833852.B0537_10685"/>
<keyword evidence="3" id="KW-0949">S-adenosyl-L-methionine</keyword>
<dbReference type="InterPro" id="IPR010722">
    <property type="entry name" value="BATS_dom"/>
</dbReference>
<dbReference type="AlphaFoldDB" id="A0A1S6IXL3"/>
<dbReference type="SUPFAM" id="SSF102114">
    <property type="entry name" value="Radical SAM enzymes"/>
    <property type="match status" value="1"/>
</dbReference>
<dbReference type="GO" id="GO:0046872">
    <property type="term" value="F:metal ion binding"/>
    <property type="evidence" value="ECO:0007669"/>
    <property type="project" value="UniProtKB-KW"/>
</dbReference>
<dbReference type="SFLD" id="SFLDG01060">
    <property type="entry name" value="BATS_domain_containing"/>
    <property type="match status" value="1"/>
</dbReference>
<evidence type="ECO:0000259" key="8">
    <source>
        <dbReference type="PROSITE" id="PS51918"/>
    </source>
</evidence>
<evidence type="ECO:0000256" key="2">
    <source>
        <dbReference type="ARBA" id="ARBA00022485"/>
    </source>
</evidence>
<evidence type="ECO:0000313" key="9">
    <source>
        <dbReference type="EMBL" id="AQS59505.1"/>
    </source>
</evidence>
<proteinExistence type="predicted"/>
<organism evidence="9 10">
    <name type="scientific">Desulforamulus ferrireducens</name>
    <dbReference type="NCBI Taxonomy" id="1833852"/>
    <lineage>
        <taxon>Bacteria</taxon>
        <taxon>Bacillati</taxon>
        <taxon>Bacillota</taxon>
        <taxon>Clostridia</taxon>
        <taxon>Eubacteriales</taxon>
        <taxon>Peptococcaceae</taxon>
        <taxon>Desulforamulus</taxon>
    </lineage>
</organism>
<protein>
    <submittedName>
        <fullName evidence="9">[FeFe] hydrogenase H-cluster radical SAM maturase HydG</fullName>
    </submittedName>
</protein>